<accession>A0ACC0BFQ7</accession>
<gene>
    <name evidence="1" type="ORF">M9H77_11838</name>
</gene>
<organism evidence="1 2">
    <name type="scientific">Catharanthus roseus</name>
    <name type="common">Madagascar periwinkle</name>
    <name type="synonym">Vinca rosea</name>
    <dbReference type="NCBI Taxonomy" id="4058"/>
    <lineage>
        <taxon>Eukaryota</taxon>
        <taxon>Viridiplantae</taxon>
        <taxon>Streptophyta</taxon>
        <taxon>Embryophyta</taxon>
        <taxon>Tracheophyta</taxon>
        <taxon>Spermatophyta</taxon>
        <taxon>Magnoliopsida</taxon>
        <taxon>eudicotyledons</taxon>
        <taxon>Gunneridae</taxon>
        <taxon>Pentapetalae</taxon>
        <taxon>asterids</taxon>
        <taxon>lamiids</taxon>
        <taxon>Gentianales</taxon>
        <taxon>Apocynaceae</taxon>
        <taxon>Rauvolfioideae</taxon>
        <taxon>Vinceae</taxon>
        <taxon>Catharanthinae</taxon>
        <taxon>Catharanthus</taxon>
    </lineage>
</organism>
<keyword evidence="2" id="KW-1185">Reference proteome</keyword>
<sequence length="155" mass="17004">MIDSVTLDLDPVDRGCSTVGGLGPKRYCVRLRIMLCGSGYFLEGWVRRGPPARVAQGGLAGNDYGMPEFVRRPLFKFRTLSVKPIMVHALPRGTQVPYSTAVDLAEGYGVSQVVSELEKMSRPGHRLIYQDETIVRGSPGSTPSSSYSLREIDPE</sequence>
<protein>
    <submittedName>
        <fullName evidence="1">Uncharacterized protein</fullName>
    </submittedName>
</protein>
<reference evidence="2" key="1">
    <citation type="journal article" date="2023" name="Nat. Plants">
        <title>Single-cell RNA sequencing provides a high-resolution roadmap for understanding the multicellular compartmentation of specialized metabolism.</title>
        <authorList>
            <person name="Sun S."/>
            <person name="Shen X."/>
            <person name="Li Y."/>
            <person name="Li Y."/>
            <person name="Wang S."/>
            <person name="Li R."/>
            <person name="Zhang H."/>
            <person name="Shen G."/>
            <person name="Guo B."/>
            <person name="Wei J."/>
            <person name="Xu J."/>
            <person name="St-Pierre B."/>
            <person name="Chen S."/>
            <person name="Sun C."/>
        </authorList>
    </citation>
    <scope>NUCLEOTIDE SEQUENCE [LARGE SCALE GENOMIC DNA]</scope>
</reference>
<dbReference type="Proteomes" id="UP001060085">
    <property type="component" value="Linkage Group LG03"/>
</dbReference>
<dbReference type="EMBL" id="CM044703">
    <property type="protein sequence ID" value="KAI5671474.1"/>
    <property type="molecule type" value="Genomic_DNA"/>
</dbReference>
<comment type="caution">
    <text evidence="1">The sequence shown here is derived from an EMBL/GenBank/DDBJ whole genome shotgun (WGS) entry which is preliminary data.</text>
</comment>
<evidence type="ECO:0000313" key="1">
    <source>
        <dbReference type="EMBL" id="KAI5671474.1"/>
    </source>
</evidence>
<proteinExistence type="predicted"/>
<evidence type="ECO:0000313" key="2">
    <source>
        <dbReference type="Proteomes" id="UP001060085"/>
    </source>
</evidence>
<name>A0ACC0BFQ7_CATRO</name>